<dbReference type="Pfam" id="PF00512">
    <property type="entry name" value="HisKA"/>
    <property type="match status" value="1"/>
</dbReference>
<dbReference type="Gene3D" id="1.10.287.130">
    <property type="match status" value="1"/>
</dbReference>
<evidence type="ECO:0000256" key="4">
    <source>
        <dbReference type="ARBA" id="ARBA00022679"/>
    </source>
</evidence>
<dbReference type="PROSITE" id="PS50885">
    <property type="entry name" value="HAMP"/>
    <property type="match status" value="1"/>
</dbReference>
<keyword evidence="7" id="KW-0067">ATP-binding</keyword>
<accession>A0A3B0VQS4</accession>
<protein>
    <recommendedName>
        <fullName evidence="2">histidine kinase</fullName>
        <ecNumber evidence="2">2.7.13.3</ecNumber>
    </recommendedName>
</protein>
<feature type="domain" description="Histidine kinase" evidence="10">
    <location>
        <begin position="255"/>
        <end position="467"/>
    </location>
</feature>
<keyword evidence="6" id="KW-0418">Kinase</keyword>
<dbReference type="InterPro" id="IPR003594">
    <property type="entry name" value="HATPase_dom"/>
</dbReference>
<evidence type="ECO:0000256" key="6">
    <source>
        <dbReference type="ARBA" id="ARBA00022777"/>
    </source>
</evidence>
<evidence type="ECO:0000256" key="2">
    <source>
        <dbReference type="ARBA" id="ARBA00012438"/>
    </source>
</evidence>
<evidence type="ECO:0000256" key="9">
    <source>
        <dbReference type="SAM" id="Phobius"/>
    </source>
</evidence>
<dbReference type="InterPro" id="IPR005467">
    <property type="entry name" value="His_kinase_dom"/>
</dbReference>
<keyword evidence="8" id="KW-0902">Two-component regulatory system</keyword>
<dbReference type="InterPro" id="IPR004358">
    <property type="entry name" value="Sig_transdc_His_kin-like_C"/>
</dbReference>
<dbReference type="EC" id="2.7.13.3" evidence="2"/>
<dbReference type="GO" id="GO:0000155">
    <property type="term" value="F:phosphorelay sensor kinase activity"/>
    <property type="evidence" value="ECO:0007669"/>
    <property type="project" value="InterPro"/>
</dbReference>
<dbReference type="SMART" id="SM00388">
    <property type="entry name" value="HisKA"/>
    <property type="match status" value="1"/>
</dbReference>
<evidence type="ECO:0000313" key="12">
    <source>
        <dbReference type="EMBL" id="VAW39229.1"/>
    </source>
</evidence>
<name>A0A3B0VQS4_9ZZZZ</name>
<feature type="transmembrane region" description="Helical" evidence="9">
    <location>
        <begin position="14"/>
        <end position="35"/>
    </location>
</feature>
<dbReference type="SMART" id="SM00387">
    <property type="entry name" value="HATPase_c"/>
    <property type="match status" value="1"/>
</dbReference>
<dbReference type="Gene3D" id="3.30.565.10">
    <property type="entry name" value="Histidine kinase-like ATPase, C-terminal domain"/>
    <property type="match status" value="1"/>
</dbReference>
<dbReference type="InterPro" id="IPR003661">
    <property type="entry name" value="HisK_dim/P_dom"/>
</dbReference>
<organism evidence="12">
    <name type="scientific">hydrothermal vent metagenome</name>
    <dbReference type="NCBI Taxonomy" id="652676"/>
    <lineage>
        <taxon>unclassified sequences</taxon>
        <taxon>metagenomes</taxon>
        <taxon>ecological metagenomes</taxon>
    </lineage>
</organism>
<dbReference type="InterPro" id="IPR003660">
    <property type="entry name" value="HAMP_dom"/>
</dbReference>
<evidence type="ECO:0000256" key="8">
    <source>
        <dbReference type="ARBA" id="ARBA00023012"/>
    </source>
</evidence>
<dbReference type="SUPFAM" id="SSF47384">
    <property type="entry name" value="Homodimeric domain of signal transducing histidine kinase"/>
    <property type="match status" value="1"/>
</dbReference>
<evidence type="ECO:0000256" key="3">
    <source>
        <dbReference type="ARBA" id="ARBA00022553"/>
    </source>
</evidence>
<dbReference type="CDD" id="cd00082">
    <property type="entry name" value="HisKA"/>
    <property type="match status" value="1"/>
</dbReference>
<gene>
    <name evidence="12" type="ORF">MNBD_DELTA04-1121</name>
</gene>
<dbReference type="EMBL" id="UOEY01000069">
    <property type="protein sequence ID" value="VAW39229.1"/>
    <property type="molecule type" value="Genomic_DNA"/>
</dbReference>
<evidence type="ECO:0000259" key="11">
    <source>
        <dbReference type="PROSITE" id="PS50885"/>
    </source>
</evidence>
<dbReference type="Pfam" id="PF02518">
    <property type="entry name" value="HATPase_c"/>
    <property type="match status" value="1"/>
</dbReference>
<evidence type="ECO:0000256" key="1">
    <source>
        <dbReference type="ARBA" id="ARBA00000085"/>
    </source>
</evidence>
<keyword evidence="9" id="KW-0812">Transmembrane</keyword>
<dbReference type="GO" id="GO:0005524">
    <property type="term" value="F:ATP binding"/>
    <property type="evidence" value="ECO:0007669"/>
    <property type="project" value="UniProtKB-KW"/>
</dbReference>
<feature type="domain" description="HAMP" evidence="11">
    <location>
        <begin position="184"/>
        <end position="238"/>
    </location>
</feature>
<keyword evidence="4" id="KW-0808">Transferase</keyword>
<evidence type="ECO:0000256" key="5">
    <source>
        <dbReference type="ARBA" id="ARBA00022741"/>
    </source>
</evidence>
<dbReference type="AlphaFoldDB" id="A0A3B0VQS4"/>
<evidence type="ECO:0000256" key="7">
    <source>
        <dbReference type="ARBA" id="ARBA00022840"/>
    </source>
</evidence>
<dbReference type="Gene3D" id="6.10.340.10">
    <property type="match status" value="1"/>
</dbReference>
<dbReference type="GO" id="GO:0016020">
    <property type="term" value="C:membrane"/>
    <property type="evidence" value="ECO:0007669"/>
    <property type="project" value="InterPro"/>
</dbReference>
<keyword evidence="5" id="KW-0547">Nucleotide-binding</keyword>
<keyword evidence="9" id="KW-0472">Membrane</keyword>
<feature type="transmembrane region" description="Helical" evidence="9">
    <location>
        <begin position="159"/>
        <end position="180"/>
    </location>
</feature>
<dbReference type="PROSITE" id="PS50109">
    <property type="entry name" value="HIS_KIN"/>
    <property type="match status" value="1"/>
</dbReference>
<keyword evidence="3" id="KW-0597">Phosphoprotein</keyword>
<dbReference type="InterPro" id="IPR036890">
    <property type="entry name" value="HATPase_C_sf"/>
</dbReference>
<dbReference type="CDD" id="cd06225">
    <property type="entry name" value="HAMP"/>
    <property type="match status" value="1"/>
</dbReference>
<dbReference type="PANTHER" id="PTHR43065:SF46">
    <property type="entry name" value="C4-DICARBOXYLATE TRANSPORT SENSOR PROTEIN DCTB"/>
    <property type="match status" value="1"/>
</dbReference>
<dbReference type="SUPFAM" id="SSF55874">
    <property type="entry name" value="ATPase domain of HSP90 chaperone/DNA topoisomerase II/histidine kinase"/>
    <property type="match status" value="1"/>
</dbReference>
<proteinExistence type="predicted"/>
<dbReference type="PANTHER" id="PTHR43065">
    <property type="entry name" value="SENSOR HISTIDINE KINASE"/>
    <property type="match status" value="1"/>
</dbReference>
<sequence length="477" mass="53798">MATLHRSIETRLKIVNVVFFSFILALVAAYSLQVFSFEKKIETMGHLEKFLQDILELRRYENNMMLNSGADDQDNIVIYVKRIKGDLKLLQHKIRAIAGDREFDQFRKNFDTYIASLPADNHGLKNSGQILRPYGKKMADFATHLLEKERKLIRLHARIFLYTFTILPGIAVLLVMLTIFRLTRSVVDRLSFLRQAVRDIRKGGKFTPIRDDPRINDEISDLARSFNKIAAELDSKTDELIQSKKLADIGTFSSGIAHELNNPLNNISLSADMLLEEYDDIPKDEAREILRDILAQTDRAGNIVKDLLDFTRDKKPAVRKLRICDVIAGAKKLIENELRLKAVHLETWKQPDLPYILGDEQKLQQVFLNLFVNAIHAMPDGGLIHVDTHAGPPGFIRVDVSDTGAGIPQEKISNIFDPFFTTRRGGTGTGLGLSIVYEIVKKHGGYIEVESQVQGGTTFSVFLPVAAEAKDETGKQA</sequence>
<dbReference type="InterPro" id="IPR036097">
    <property type="entry name" value="HisK_dim/P_sf"/>
</dbReference>
<dbReference type="PRINTS" id="PR00344">
    <property type="entry name" value="BCTRLSENSOR"/>
</dbReference>
<dbReference type="SMART" id="SM00304">
    <property type="entry name" value="HAMP"/>
    <property type="match status" value="1"/>
</dbReference>
<comment type="catalytic activity">
    <reaction evidence="1">
        <text>ATP + protein L-histidine = ADP + protein N-phospho-L-histidine.</text>
        <dbReference type="EC" id="2.7.13.3"/>
    </reaction>
</comment>
<evidence type="ECO:0000259" key="10">
    <source>
        <dbReference type="PROSITE" id="PS50109"/>
    </source>
</evidence>
<reference evidence="12" key="1">
    <citation type="submission" date="2018-06" db="EMBL/GenBank/DDBJ databases">
        <authorList>
            <person name="Zhirakovskaya E."/>
        </authorList>
    </citation>
    <scope>NUCLEOTIDE SEQUENCE</scope>
</reference>
<keyword evidence="9" id="KW-1133">Transmembrane helix</keyword>